<dbReference type="InterPro" id="IPR029063">
    <property type="entry name" value="SAM-dependent_MTases_sf"/>
</dbReference>
<proteinExistence type="predicted"/>
<evidence type="ECO:0000313" key="3">
    <source>
        <dbReference type="Proteomes" id="UP001525890"/>
    </source>
</evidence>
<dbReference type="Proteomes" id="UP001525890">
    <property type="component" value="Unassembled WGS sequence"/>
</dbReference>
<keyword evidence="3" id="KW-1185">Reference proteome</keyword>
<dbReference type="Gene3D" id="3.40.50.150">
    <property type="entry name" value="Vaccinia Virus protein VP39"/>
    <property type="match status" value="1"/>
</dbReference>
<accession>A0ABT2MMN5</accession>
<evidence type="ECO:0000259" key="1">
    <source>
        <dbReference type="Pfam" id="PF13649"/>
    </source>
</evidence>
<sequence>MNHQSSLECCLITEVYATAMEKTNHGIDYEGTWDAYAEIWQELHPELDRIGDEWIGKGAGAARTLAEYETLIERRFIQPYIGQEHRVLEIGVGGGKTGALLLKHCKTLICADISSKMLEATRSHLGEDRVSYLKLDGLTLSAIEANSVDVCFCYDTMVHLEPRDIFNYLTQIPALLRGDRLCVFHHTNILSELGWQKFLSEWHLNLKGQRHGSAFSVMSDRIMEKFLTHLNYEILVKDTQSVPRDCVWVCKAPIV</sequence>
<comment type="caution">
    <text evidence="2">The sequence shown here is derived from an EMBL/GenBank/DDBJ whole genome shotgun (WGS) entry which is preliminary data.</text>
</comment>
<dbReference type="InterPro" id="IPR041698">
    <property type="entry name" value="Methyltransf_25"/>
</dbReference>
<evidence type="ECO:0000313" key="2">
    <source>
        <dbReference type="EMBL" id="MCT7965997.1"/>
    </source>
</evidence>
<dbReference type="RefSeq" id="WP_368005649.1">
    <property type="nucleotide sequence ID" value="NZ_JAMXFF010000007.1"/>
</dbReference>
<keyword evidence="2" id="KW-0808">Transferase</keyword>
<dbReference type="EMBL" id="JAMXFF010000007">
    <property type="protein sequence ID" value="MCT7965997.1"/>
    <property type="molecule type" value="Genomic_DNA"/>
</dbReference>
<gene>
    <name evidence="2" type="ORF">NG799_06580</name>
</gene>
<dbReference type="SUPFAM" id="SSF53335">
    <property type="entry name" value="S-adenosyl-L-methionine-dependent methyltransferases"/>
    <property type="match status" value="1"/>
</dbReference>
<dbReference type="CDD" id="cd02440">
    <property type="entry name" value="AdoMet_MTases"/>
    <property type="match status" value="1"/>
</dbReference>
<keyword evidence="2" id="KW-0489">Methyltransferase</keyword>
<dbReference type="GO" id="GO:0008168">
    <property type="term" value="F:methyltransferase activity"/>
    <property type="evidence" value="ECO:0007669"/>
    <property type="project" value="UniProtKB-KW"/>
</dbReference>
<dbReference type="Pfam" id="PF13649">
    <property type="entry name" value="Methyltransf_25"/>
    <property type="match status" value="1"/>
</dbReference>
<dbReference type="GO" id="GO:0032259">
    <property type="term" value="P:methylation"/>
    <property type="evidence" value="ECO:0007669"/>
    <property type="project" value="UniProtKB-KW"/>
</dbReference>
<name>A0ABT2MMN5_9CYAN</name>
<feature type="domain" description="Methyltransferase" evidence="1">
    <location>
        <begin position="87"/>
        <end position="177"/>
    </location>
</feature>
<protein>
    <submittedName>
        <fullName evidence="2">Class I SAM-dependent methyltransferase</fullName>
    </submittedName>
</protein>
<reference evidence="2 3" key="1">
    <citation type="journal article" date="2022" name="Front. Microbiol.">
        <title>High genomic differentiation and limited gene flow indicate recent cryptic speciation within the genus Laspinema (cyanobacteria).</title>
        <authorList>
            <person name="Stanojkovic A."/>
            <person name="Skoupy S."/>
            <person name="Skaloud P."/>
            <person name="Dvorak P."/>
        </authorList>
    </citation>
    <scope>NUCLEOTIDE SEQUENCE [LARGE SCALE GENOMIC DNA]</scope>
    <source>
        <strain evidence="2 3">D2a</strain>
    </source>
</reference>
<organism evidence="2 3">
    <name type="scientific">Laspinema palackyanum D2a</name>
    <dbReference type="NCBI Taxonomy" id="2953684"/>
    <lineage>
        <taxon>Bacteria</taxon>
        <taxon>Bacillati</taxon>
        <taxon>Cyanobacteriota</taxon>
        <taxon>Cyanophyceae</taxon>
        <taxon>Oscillatoriophycideae</taxon>
        <taxon>Oscillatoriales</taxon>
        <taxon>Laspinemataceae</taxon>
        <taxon>Laspinema</taxon>
        <taxon>Laspinema palackyanum</taxon>
    </lineage>
</organism>